<dbReference type="Proteomes" id="UP001152795">
    <property type="component" value="Unassembled WGS sequence"/>
</dbReference>
<dbReference type="InterPro" id="IPR036291">
    <property type="entry name" value="NAD(P)-bd_dom_sf"/>
</dbReference>
<evidence type="ECO:0000256" key="2">
    <source>
        <dbReference type="ARBA" id="ARBA00050613"/>
    </source>
</evidence>
<dbReference type="Pfam" id="PF01370">
    <property type="entry name" value="Epimerase"/>
    <property type="match status" value="1"/>
</dbReference>
<evidence type="ECO:0000256" key="6">
    <source>
        <dbReference type="ARBA" id="ARBA00069940"/>
    </source>
</evidence>
<comment type="pathway">
    <text evidence="4">Amino-acid degradation; L-threonine degradation via oxydo-reductase pathway; glycine from L-threonine: step 1/2.</text>
</comment>
<organism evidence="8 9">
    <name type="scientific">Paramuricea clavata</name>
    <name type="common">Red gorgonian</name>
    <name type="synonym">Violescent sea-whip</name>
    <dbReference type="NCBI Taxonomy" id="317549"/>
    <lineage>
        <taxon>Eukaryota</taxon>
        <taxon>Metazoa</taxon>
        <taxon>Cnidaria</taxon>
        <taxon>Anthozoa</taxon>
        <taxon>Octocorallia</taxon>
        <taxon>Malacalcyonacea</taxon>
        <taxon>Plexauridae</taxon>
        <taxon>Paramuricea</taxon>
    </lineage>
</organism>
<comment type="similarity">
    <text evidence="1">Belongs to the NAD(P)-dependent epimerase/dehydratase family.</text>
</comment>
<evidence type="ECO:0000313" key="8">
    <source>
        <dbReference type="EMBL" id="CAB3996826.1"/>
    </source>
</evidence>
<feature type="domain" description="NAD-dependent epimerase/dehydratase" evidence="7">
    <location>
        <begin position="34"/>
        <end position="269"/>
    </location>
</feature>
<dbReference type="PANTHER" id="PTHR42687">
    <property type="entry name" value="L-THREONINE 3-DEHYDROGENASE"/>
    <property type="match status" value="1"/>
</dbReference>
<comment type="catalytic activity">
    <reaction evidence="2">
        <text>L-threonine + NAD(+) = (2S)-2-amino-3-oxobutanoate + NADH + H(+)</text>
        <dbReference type="Rhea" id="RHEA:13161"/>
        <dbReference type="ChEBI" id="CHEBI:15378"/>
        <dbReference type="ChEBI" id="CHEBI:57540"/>
        <dbReference type="ChEBI" id="CHEBI:57926"/>
        <dbReference type="ChEBI" id="CHEBI:57945"/>
        <dbReference type="ChEBI" id="CHEBI:78948"/>
        <dbReference type="EC" id="1.1.1.103"/>
    </reaction>
</comment>
<protein>
    <recommendedName>
        <fullName evidence="6">L-threonine 3-dehydrogenase, mitochondrial</fullName>
        <ecNumber evidence="5">1.1.1.103</ecNumber>
    </recommendedName>
</protein>
<comment type="function">
    <text evidence="3">Catalyzes the NAD(+)-dependent oxidation of L-threonine to 2-amino-3-ketobutyrate, mediating L-threonine catabolism.</text>
</comment>
<sequence length="305" mass="34482">MLKFGALARQVKFLKPVRQQYTAIRLFNNGTPRVLITGGLGQLGRGLAQIMRNKYGKENVILSDVVKAPEEECKKGPFIYADILDYKNLQSIVVNNQITWLVHFSALLSAIGELNVQEALKINVIGFHNIVELCRQYDLRLFCPSTIGAFGPETPKDPTPDVTLQRPTTIYGVSKVHMELLGEYYNYKYGLDFRSARYPGVISADTAPGGGTTDYAVHIYHEALRTGKYKIYLRPDSCMPMIYIDDCLRGTLELLECPEDKLKRRIYNIQGVSFTPEQLVDNVQQVLPDLKVEYEVDPLRQSIGK</sequence>
<evidence type="ECO:0000259" key="7">
    <source>
        <dbReference type="Pfam" id="PF01370"/>
    </source>
</evidence>
<keyword evidence="9" id="KW-1185">Reference proteome</keyword>
<dbReference type="FunFam" id="3.40.50.720:FF:000077">
    <property type="entry name" value="L-threonine 3-dehydrogenase, mitochondrial"/>
    <property type="match status" value="1"/>
</dbReference>
<evidence type="ECO:0000256" key="1">
    <source>
        <dbReference type="ARBA" id="ARBA00007637"/>
    </source>
</evidence>
<dbReference type="AlphaFoldDB" id="A0A6S7H2I0"/>
<dbReference type="SUPFAM" id="SSF51735">
    <property type="entry name" value="NAD(P)-binding Rossmann-fold domains"/>
    <property type="match status" value="1"/>
</dbReference>
<dbReference type="PANTHER" id="PTHR42687:SF1">
    <property type="entry name" value="L-THREONINE 3-DEHYDROGENASE, MITOCHONDRIAL"/>
    <property type="match status" value="1"/>
</dbReference>
<dbReference type="EMBL" id="CACRXK020002954">
    <property type="protein sequence ID" value="CAB3996826.1"/>
    <property type="molecule type" value="Genomic_DNA"/>
</dbReference>
<evidence type="ECO:0000256" key="3">
    <source>
        <dbReference type="ARBA" id="ARBA00059023"/>
    </source>
</evidence>
<dbReference type="GO" id="GO:0006567">
    <property type="term" value="P:L-threonine catabolic process"/>
    <property type="evidence" value="ECO:0007669"/>
    <property type="project" value="TreeGrafter"/>
</dbReference>
<evidence type="ECO:0000313" key="9">
    <source>
        <dbReference type="Proteomes" id="UP001152795"/>
    </source>
</evidence>
<comment type="caution">
    <text evidence="8">The sequence shown here is derived from an EMBL/GenBank/DDBJ whole genome shotgun (WGS) entry which is preliminary data.</text>
</comment>
<gene>
    <name evidence="8" type="ORF">PACLA_8A026854</name>
</gene>
<dbReference type="Gene3D" id="3.40.50.720">
    <property type="entry name" value="NAD(P)-binding Rossmann-like Domain"/>
    <property type="match status" value="1"/>
</dbReference>
<evidence type="ECO:0000256" key="5">
    <source>
        <dbReference type="ARBA" id="ARBA00066604"/>
    </source>
</evidence>
<dbReference type="GO" id="GO:0008743">
    <property type="term" value="F:L-threonine 3-dehydrogenase activity"/>
    <property type="evidence" value="ECO:0007669"/>
    <property type="project" value="UniProtKB-EC"/>
</dbReference>
<reference evidence="8" key="1">
    <citation type="submission" date="2020-04" db="EMBL/GenBank/DDBJ databases">
        <authorList>
            <person name="Alioto T."/>
            <person name="Alioto T."/>
            <person name="Gomez Garrido J."/>
        </authorList>
    </citation>
    <scope>NUCLEOTIDE SEQUENCE</scope>
    <source>
        <strain evidence="8">A484AB</strain>
    </source>
</reference>
<proteinExistence type="inferred from homology"/>
<evidence type="ECO:0000256" key="4">
    <source>
        <dbReference type="ARBA" id="ARBA00060557"/>
    </source>
</evidence>
<accession>A0A6S7H2I0</accession>
<dbReference type="EC" id="1.1.1.103" evidence="5"/>
<dbReference type="OrthoDB" id="10058185at2759"/>
<name>A0A6S7H2I0_PARCT</name>
<dbReference type="InterPro" id="IPR001509">
    <property type="entry name" value="Epimerase_deHydtase"/>
</dbReference>
<dbReference type="InterPro" id="IPR051225">
    <property type="entry name" value="NAD(P)_epim/dehydratase"/>
</dbReference>